<dbReference type="EMBL" id="KK114386">
    <property type="protein sequence ID" value="KFM62313.1"/>
    <property type="molecule type" value="Genomic_DNA"/>
</dbReference>
<reference evidence="1 2" key="1">
    <citation type="submission" date="2013-11" db="EMBL/GenBank/DDBJ databases">
        <title>Genome sequencing of Stegodyphus mimosarum.</title>
        <authorList>
            <person name="Bechsgaard J."/>
        </authorList>
    </citation>
    <scope>NUCLEOTIDE SEQUENCE [LARGE SCALE GENOMIC DNA]</scope>
</reference>
<dbReference type="Proteomes" id="UP000054359">
    <property type="component" value="Unassembled WGS sequence"/>
</dbReference>
<name>A0A087TB24_STEMI</name>
<evidence type="ECO:0000313" key="2">
    <source>
        <dbReference type="Proteomes" id="UP000054359"/>
    </source>
</evidence>
<feature type="non-terminal residue" evidence="1">
    <location>
        <position position="42"/>
    </location>
</feature>
<gene>
    <name evidence="1" type="ORF">X975_06255</name>
</gene>
<dbReference type="OrthoDB" id="6250996at2759"/>
<dbReference type="AlphaFoldDB" id="A0A087TB24"/>
<dbReference type="Pfam" id="PF14954">
    <property type="entry name" value="LIX1"/>
    <property type="match status" value="1"/>
</dbReference>
<keyword evidence="2" id="KW-1185">Reference proteome</keyword>
<organism evidence="1 2">
    <name type="scientific">Stegodyphus mimosarum</name>
    <name type="common">African social velvet spider</name>
    <dbReference type="NCBI Taxonomy" id="407821"/>
    <lineage>
        <taxon>Eukaryota</taxon>
        <taxon>Metazoa</taxon>
        <taxon>Ecdysozoa</taxon>
        <taxon>Arthropoda</taxon>
        <taxon>Chelicerata</taxon>
        <taxon>Arachnida</taxon>
        <taxon>Araneae</taxon>
        <taxon>Araneomorphae</taxon>
        <taxon>Entelegynae</taxon>
        <taxon>Eresoidea</taxon>
        <taxon>Eresidae</taxon>
        <taxon>Stegodyphus</taxon>
    </lineage>
</organism>
<dbReference type="STRING" id="407821.A0A087TB24"/>
<evidence type="ECO:0000313" key="1">
    <source>
        <dbReference type="EMBL" id="KFM62313.1"/>
    </source>
</evidence>
<accession>A0A087TB24</accession>
<protein>
    <submittedName>
        <fullName evidence="1">LIX1-like protein</fullName>
    </submittedName>
</protein>
<proteinExistence type="predicted"/>
<sequence length="42" mass="4456">MKLARGADLKNGALVIYESMPSTNPPYVCYVTLPGGSCFGSF</sequence>
<dbReference type="InterPro" id="IPR029270">
    <property type="entry name" value="LIX1"/>
</dbReference>